<dbReference type="PANTHER" id="PTHR30250:SF11">
    <property type="entry name" value="O-ANTIGEN TRANSPORTER-RELATED"/>
    <property type="match status" value="1"/>
</dbReference>
<reference evidence="7 8" key="1">
    <citation type="submission" date="2015-09" db="EMBL/GenBank/DDBJ databases">
        <authorList>
            <consortium name="Pathogen Informatics"/>
        </authorList>
    </citation>
    <scope>NUCLEOTIDE SEQUENCE [LARGE SCALE GENOMIC DNA]</scope>
    <source>
        <strain evidence="7 8">2789STDY5608866</strain>
    </source>
</reference>
<evidence type="ECO:0000256" key="6">
    <source>
        <dbReference type="SAM" id="Phobius"/>
    </source>
</evidence>
<dbReference type="RefSeq" id="WP_055180768.1">
    <property type="nucleotide sequence ID" value="NZ_CABIWY010000002.1"/>
</dbReference>
<feature type="transmembrane region" description="Helical" evidence="6">
    <location>
        <begin position="319"/>
        <end position="339"/>
    </location>
</feature>
<feature type="transmembrane region" description="Helical" evidence="6">
    <location>
        <begin position="167"/>
        <end position="185"/>
    </location>
</feature>
<dbReference type="EMBL" id="CYYY01000002">
    <property type="protein sequence ID" value="CUN55472.1"/>
    <property type="molecule type" value="Genomic_DNA"/>
</dbReference>
<feature type="transmembrane region" description="Helical" evidence="6">
    <location>
        <begin position="83"/>
        <end position="102"/>
    </location>
</feature>
<feature type="transmembrane region" description="Helical" evidence="6">
    <location>
        <begin position="410"/>
        <end position="435"/>
    </location>
</feature>
<organism evidence="7 8">
    <name type="scientific">Dorea longicatena</name>
    <dbReference type="NCBI Taxonomy" id="88431"/>
    <lineage>
        <taxon>Bacteria</taxon>
        <taxon>Bacillati</taxon>
        <taxon>Bacillota</taxon>
        <taxon>Clostridia</taxon>
        <taxon>Lachnospirales</taxon>
        <taxon>Lachnospiraceae</taxon>
        <taxon>Dorea</taxon>
    </lineage>
</organism>
<feature type="transmembrane region" description="Helical" evidence="6">
    <location>
        <begin position="7"/>
        <end position="31"/>
    </location>
</feature>
<keyword evidence="5 6" id="KW-0472">Membrane</keyword>
<feature type="transmembrane region" description="Helical" evidence="6">
    <location>
        <begin position="108"/>
        <end position="129"/>
    </location>
</feature>
<dbReference type="InterPro" id="IPR050833">
    <property type="entry name" value="Poly_Biosynth_Transport"/>
</dbReference>
<dbReference type="PANTHER" id="PTHR30250">
    <property type="entry name" value="PST FAMILY PREDICTED COLANIC ACID TRANSPORTER"/>
    <property type="match status" value="1"/>
</dbReference>
<dbReference type="GO" id="GO:0005886">
    <property type="term" value="C:plasma membrane"/>
    <property type="evidence" value="ECO:0007669"/>
    <property type="project" value="UniProtKB-SubCell"/>
</dbReference>
<feature type="transmembrane region" description="Helical" evidence="6">
    <location>
        <begin position="276"/>
        <end position="299"/>
    </location>
</feature>
<evidence type="ECO:0000313" key="8">
    <source>
        <dbReference type="Proteomes" id="UP000095439"/>
    </source>
</evidence>
<evidence type="ECO:0008006" key="9">
    <source>
        <dbReference type="Google" id="ProtNLM"/>
    </source>
</evidence>
<dbReference type="AlphaFoldDB" id="A0A173XU08"/>
<evidence type="ECO:0000256" key="3">
    <source>
        <dbReference type="ARBA" id="ARBA00022692"/>
    </source>
</evidence>
<evidence type="ECO:0000313" key="7">
    <source>
        <dbReference type="EMBL" id="CUN55472.1"/>
    </source>
</evidence>
<keyword evidence="3 6" id="KW-0812">Transmembrane</keyword>
<keyword evidence="2" id="KW-1003">Cell membrane</keyword>
<feature type="transmembrane region" description="Helical" evidence="6">
    <location>
        <begin position="351"/>
        <end position="367"/>
    </location>
</feature>
<keyword evidence="4 6" id="KW-1133">Transmembrane helix</keyword>
<evidence type="ECO:0000256" key="5">
    <source>
        <dbReference type="ARBA" id="ARBA00023136"/>
    </source>
</evidence>
<evidence type="ECO:0000256" key="4">
    <source>
        <dbReference type="ARBA" id="ARBA00022989"/>
    </source>
</evidence>
<protein>
    <recommendedName>
        <fullName evidence="9">Polysaccharide biosynthesis protein</fullName>
    </recommendedName>
</protein>
<proteinExistence type="predicted"/>
<feature type="transmembrane region" description="Helical" evidence="6">
    <location>
        <begin position="141"/>
        <end position="161"/>
    </location>
</feature>
<name>A0A173XU08_9FIRM</name>
<accession>A0A173XU08</accession>
<sequence>MASVNMNFIFILSVILKGIGAVLEIALQILLTKLIGLSGYGSYSTWISGADLLFWVFFSGLIKCNTYYLSRGSSSLSHFKKLYYIRYMLPLAAVFVLVLILLKRPAFCIILAITIAETFIMDQSSTLLARGIYHTSLIGEYILGRLFLLLGVCSLGFTGHLDLGKTIVLYLVQYVLVFFFFLYRSMKCGAKSNKKDISDTVSIPKLLQYQHSDILQAMIGQLPVILQYFFVGAFEAGIVSIVLLVKKLINFVSGPTSKIFLPEFSRLYQAGDKKELASSFSMIMRIQMLFVGPLSVVLIGYPQVILKFLAKEMLTQTELFIGCSFVFLFAATLGPCGGLMQMTDHEKADNVFREAAIFLMLLVFAVMHRNPLFALYGLCIQTFAESFSKFVFVCRWFGYIPVKIRTYVSWWILPGFFILITCLFHLQASILMMLLMSGSVFLFRLIMELCSDNNLFRLLSSRKK</sequence>
<evidence type="ECO:0000256" key="1">
    <source>
        <dbReference type="ARBA" id="ARBA00004651"/>
    </source>
</evidence>
<comment type="subcellular location">
    <subcellularLocation>
        <location evidence="1">Cell membrane</location>
        <topology evidence="1">Multi-pass membrane protein</topology>
    </subcellularLocation>
</comment>
<gene>
    <name evidence="7" type="ORF">ERS852423_00827</name>
</gene>
<dbReference type="Proteomes" id="UP000095439">
    <property type="component" value="Unassembled WGS sequence"/>
</dbReference>
<evidence type="ECO:0000256" key="2">
    <source>
        <dbReference type="ARBA" id="ARBA00022475"/>
    </source>
</evidence>
<feature type="transmembrane region" description="Helical" evidence="6">
    <location>
        <begin position="43"/>
        <end position="62"/>
    </location>
</feature>